<dbReference type="Proteomes" id="UP000595140">
    <property type="component" value="Unassembled WGS sequence"/>
</dbReference>
<dbReference type="GO" id="GO:0006886">
    <property type="term" value="P:intracellular protein transport"/>
    <property type="evidence" value="ECO:0007669"/>
    <property type="project" value="InterPro"/>
</dbReference>
<comment type="function">
    <text evidence="1 7">Clathrin is the major protein of the polyhedral coat of coated pits and vesicles.</text>
</comment>
<feature type="compositionally biased region" description="Basic and acidic residues" evidence="9">
    <location>
        <begin position="102"/>
        <end position="116"/>
    </location>
</feature>
<evidence type="ECO:0000256" key="3">
    <source>
        <dbReference type="ARBA" id="ARBA00005263"/>
    </source>
</evidence>
<keyword evidence="11" id="KW-1185">Reference proteome</keyword>
<dbReference type="PANTHER" id="PTHR10639:SF33">
    <property type="entry name" value="CLATHRIN LIGHT CHAIN 1"/>
    <property type="match status" value="1"/>
</dbReference>
<keyword evidence="5 7" id="KW-0168">Coated pit</keyword>
<evidence type="ECO:0000256" key="6">
    <source>
        <dbReference type="ARBA" id="ARBA00023329"/>
    </source>
</evidence>
<feature type="compositionally biased region" description="Basic and acidic residues" evidence="9">
    <location>
        <begin position="286"/>
        <end position="345"/>
    </location>
</feature>
<evidence type="ECO:0000256" key="5">
    <source>
        <dbReference type="ARBA" id="ARBA00023176"/>
    </source>
</evidence>
<protein>
    <recommendedName>
        <fullName evidence="7">Clathrin light chain</fullName>
    </recommendedName>
</protein>
<feature type="region of interest" description="Disordered" evidence="9">
    <location>
        <begin position="233"/>
        <end position="377"/>
    </location>
</feature>
<comment type="subcellular location">
    <subcellularLocation>
        <location evidence="2 7">Cytoplasmic vesicle membrane</location>
        <topology evidence="2 7">Peripheral membrane protein</topology>
        <orientation evidence="2 7">Cytoplasmic side</orientation>
    </subcellularLocation>
    <subcellularLocation>
        <location evidence="7">Membrane</location>
        <location evidence="7">Coated pit</location>
        <topology evidence="7">Peripheral membrane protein</topology>
        <orientation evidence="7">Cytoplasmic side</orientation>
    </subcellularLocation>
    <text evidence="7">Cytoplasmic face of coated pits and vesicles.</text>
</comment>
<evidence type="ECO:0000313" key="10">
    <source>
        <dbReference type="EMBL" id="VFQ83246.1"/>
    </source>
</evidence>
<keyword evidence="8" id="KW-0175">Coiled coil</keyword>
<feature type="compositionally biased region" description="Basic and acidic residues" evidence="9">
    <location>
        <begin position="233"/>
        <end position="245"/>
    </location>
</feature>
<feature type="region of interest" description="Disordered" evidence="9">
    <location>
        <begin position="1"/>
        <end position="142"/>
    </location>
</feature>
<evidence type="ECO:0000256" key="8">
    <source>
        <dbReference type="SAM" id="Coils"/>
    </source>
</evidence>
<dbReference type="GO" id="GO:0072583">
    <property type="term" value="P:clathrin-dependent endocytosis"/>
    <property type="evidence" value="ECO:0007669"/>
    <property type="project" value="TreeGrafter"/>
</dbReference>
<dbReference type="GO" id="GO:0005198">
    <property type="term" value="F:structural molecule activity"/>
    <property type="evidence" value="ECO:0007669"/>
    <property type="project" value="InterPro"/>
</dbReference>
<accession>A0A484M5D7</accession>
<evidence type="ECO:0000313" key="11">
    <source>
        <dbReference type="Proteomes" id="UP000595140"/>
    </source>
</evidence>
<keyword evidence="6 7" id="KW-0968">Cytoplasmic vesicle</keyword>
<dbReference type="EMBL" id="OOIL02002581">
    <property type="protein sequence ID" value="VFQ83246.1"/>
    <property type="molecule type" value="Genomic_DNA"/>
</dbReference>
<dbReference type="GO" id="GO:0030130">
    <property type="term" value="C:clathrin coat of trans-Golgi network vesicle"/>
    <property type="evidence" value="ECO:0007669"/>
    <property type="project" value="InterPro"/>
</dbReference>
<dbReference type="GO" id="GO:0032050">
    <property type="term" value="F:clathrin heavy chain binding"/>
    <property type="evidence" value="ECO:0007669"/>
    <property type="project" value="TreeGrafter"/>
</dbReference>
<dbReference type="InterPro" id="IPR000996">
    <property type="entry name" value="Clathrin_L-chain"/>
</dbReference>
<evidence type="ECO:0000256" key="1">
    <source>
        <dbReference type="ARBA" id="ARBA00003913"/>
    </source>
</evidence>
<keyword evidence="4 7" id="KW-0472">Membrane</keyword>
<comment type="similarity">
    <text evidence="3 7">Belongs to the clathrin light chain family.</text>
</comment>
<proteinExistence type="inferred from homology"/>
<dbReference type="PANTHER" id="PTHR10639">
    <property type="entry name" value="CLATHRIN LIGHT CHAIN"/>
    <property type="match status" value="1"/>
</dbReference>
<evidence type="ECO:0000256" key="4">
    <source>
        <dbReference type="ARBA" id="ARBA00023136"/>
    </source>
</evidence>
<name>A0A484M5D7_9ASTE</name>
<evidence type="ECO:0000256" key="7">
    <source>
        <dbReference type="RuleBase" id="RU363137"/>
    </source>
</evidence>
<dbReference type="AlphaFoldDB" id="A0A484M5D7"/>
<sequence length="377" mass="41438">MASFDESYGTAEGDGVHLPSHPFDDDDAYIGYDPRNPSEQYEFDGPSNDGGVPPPPPPPSHDYFGGGVSNDGGVQSPEAYGFASSVDQDYTRSPFEGSRPQDSPRSDVQSKPRDSEGLFSSGGSGGGGPLLPEPSQMVEEGAAFREWRRQNAIYLEEKENKEKEMRNQIIQEANEYIRAFYEKRTQNCETNKAQNREREKLYLANQEKFHKEADKHYWKVIAELVPREVANIEKRGRKKEEERKPGITVIQGPKPGKPADLSRMRQVLQKLKVKPPPHMMPPPPTKDSKDGGKETKDPKGEGKEAKGGSNEAKDMKKDEKKDSTPKTGKDVTHGDEPVSSSKDDGTGAITESPKTDIPPGSGEGEKEMVTDSSASSA</sequence>
<feature type="coiled-coil region" evidence="8">
    <location>
        <begin position="144"/>
        <end position="175"/>
    </location>
</feature>
<evidence type="ECO:0000256" key="9">
    <source>
        <dbReference type="SAM" id="MobiDB-lite"/>
    </source>
</evidence>
<organism evidence="10 11">
    <name type="scientific">Cuscuta campestris</name>
    <dbReference type="NCBI Taxonomy" id="132261"/>
    <lineage>
        <taxon>Eukaryota</taxon>
        <taxon>Viridiplantae</taxon>
        <taxon>Streptophyta</taxon>
        <taxon>Embryophyta</taxon>
        <taxon>Tracheophyta</taxon>
        <taxon>Spermatophyta</taxon>
        <taxon>Magnoliopsida</taxon>
        <taxon>eudicotyledons</taxon>
        <taxon>Gunneridae</taxon>
        <taxon>Pentapetalae</taxon>
        <taxon>asterids</taxon>
        <taxon>lamiids</taxon>
        <taxon>Solanales</taxon>
        <taxon>Convolvulaceae</taxon>
        <taxon>Cuscuteae</taxon>
        <taxon>Cuscuta</taxon>
        <taxon>Cuscuta subgen. Grammica</taxon>
        <taxon>Cuscuta sect. Cleistogrammica</taxon>
    </lineage>
</organism>
<gene>
    <name evidence="10" type="ORF">CCAM_LOCUS25022</name>
</gene>
<feature type="compositionally biased region" description="Pro residues" evidence="9">
    <location>
        <begin position="274"/>
        <end position="285"/>
    </location>
</feature>
<evidence type="ECO:0000256" key="2">
    <source>
        <dbReference type="ARBA" id="ARBA00004180"/>
    </source>
</evidence>
<dbReference type="Pfam" id="PF01086">
    <property type="entry name" value="Clathrin_lg_ch"/>
    <property type="match status" value="1"/>
</dbReference>
<reference evidence="10 11" key="1">
    <citation type="submission" date="2018-04" db="EMBL/GenBank/DDBJ databases">
        <authorList>
            <person name="Vogel A."/>
        </authorList>
    </citation>
    <scope>NUCLEOTIDE SEQUENCE [LARGE SCALE GENOMIC DNA]</scope>
</reference>
<dbReference type="GO" id="GO:0030132">
    <property type="term" value="C:clathrin coat of coated pit"/>
    <property type="evidence" value="ECO:0007669"/>
    <property type="project" value="InterPro"/>
</dbReference>
<dbReference type="OrthoDB" id="782264at2759"/>
<feature type="compositionally biased region" description="Gly residues" evidence="9">
    <location>
        <begin position="120"/>
        <end position="129"/>
    </location>
</feature>